<comment type="subunit">
    <text evidence="15">Monomer and homodimer. Part of the essential Sec protein translocation apparatus which comprises SecA, SecYEG and auxiliary proteins SecDF-YajC and YidC.</text>
</comment>
<evidence type="ECO:0000313" key="21">
    <source>
        <dbReference type="EMBL" id="EEX93180.1"/>
    </source>
</evidence>
<dbReference type="GO" id="GO:0046872">
    <property type="term" value="F:metal ion binding"/>
    <property type="evidence" value="ECO:0007669"/>
    <property type="project" value="UniProtKB-KW"/>
</dbReference>
<dbReference type="SMART" id="SM00957">
    <property type="entry name" value="SecA_DEAD"/>
    <property type="match status" value="1"/>
</dbReference>
<dbReference type="InterPro" id="IPR011130">
    <property type="entry name" value="SecA_preprotein_X-link_dom"/>
</dbReference>
<keyword evidence="7" id="KW-0479">Metal-binding</keyword>
<dbReference type="STRING" id="675816.VIA_003827"/>
<dbReference type="GO" id="GO:0006605">
    <property type="term" value="P:protein targeting"/>
    <property type="evidence" value="ECO:0007669"/>
    <property type="project" value="UniProtKB-UniRule"/>
</dbReference>
<dbReference type="GO" id="GO:0031522">
    <property type="term" value="C:cell envelope Sec protein transport complex"/>
    <property type="evidence" value="ECO:0007669"/>
    <property type="project" value="UniProtKB-ARBA"/>
</dbReference>
<dbReference type="FunFam" id="3.90.1440.10:FF:000001">
    <property type="entry name" value="Preprotein translocase subunit SecA"/>
    <property type="match status" value="1"/>
</dbReference>
<dbReference type="InterPro" id="IPR020937">
    <property type="entry name" value="SecA_CS"/>
</dbReference>
<dbReference type="EC" id="7.4.2.8" evidence="15"/>
<dbReference type="PROSITE" id="PS51196">
    <property type="entry name" value="SECA_MOTOR_DEAD"/>
    <property type="match status" value="1"/>
</dbReference>
<keyword evidence="6" id="KW-0997">Cell inner membrane</keyword>
<comment type="cofactor">
    <cofactor evidence="1">
        <name>Zn(2+)</name>
        <dbReference type="ChEBI" id="CHEBI:29105"/>
    </cofactor>
</comment>
<dbReference type="PRINTS" id="PR00906">
    <property type="entry name" value="SECA"/>
</dbReference>
<feature type="domain" description="Helicase ATP-binding" evidence="18">
    <location>
        <begin position="89"/>
        <end position="246"/>
    </location>
</feature>
<evidence type="ECO:0000259" key="19">
    <source>
        <dbReference type="PROSITE" id="PS51194"/>
    </source>
</evidence>
<dbReference type="GO" id="GO:0005829">
    <property type="term" value="C:cytosol"/>
    <property type="evidence" value="ECO:0007669"/>
    <property type="project" value="TreeGrafter"/>
</dbReference>
<dbReference type="GO" id="GO:0004386">
    <property type="term" value="F:helicase activity"/>
    <property type="evidence" value="ECO:0007669"/>
    <property type="project" value="UniProtKB-KW"/>
</dbReference>
<dbReference type="InterPro" id="IPR000185">
    <property type="entry name" value="SecA"/>
</dbReference>
<gene>
    <name evidence="15" type="primary">secA</name>
    <name evidence="21" type="ORF">VIA_003827</name>
    <name evidence="22" type="ORF">VIOR3934_02328</name>
</gene>
<comment type="function">
    <text evidence="15">Part of the Sec protein translocase complex. Interacts with the SecYEG preprotein conducting channel. Has a central role in coupling the hydrolysis of ATP to the transfer of proteins into and across the cell membrane, serving both as a receptor for the preprotein-SecB complex and as an ATP-driven molecular motor driving the stepwise translocation of polypeptide chains across the membrane.</text>
</comment>
<dbReference type="PROSITE" id="PS51194">
    <property type="entry name" value="HELICASE_CTER"/>
    <property type="match status" value="1"/>
</dbReference>
<dbReference type="PANTHER" id="PTHR30612:SF0">
    <property type="entry name" value="CHLOROPLAST PROTEIN-TRANSPORTING ATPASE"/>
    <property type="match status" value="1"/>
</dbReference>
<dbReference type="SMART" id="SM00958">
    <property type="entry name" value="SecA_PP_bind"/>
    <property type="match status" value="1"/>
</dbReference>
<keyword evidence="8 15" id="KW-0547">Nucleotide-binding</keyword>
<dbReference type="Gene3D" id="3.40.50.300">
    <property type="entry name" value="P-loop containing nucleotide triphosphate hydrolases"/>
    <property type="match status" value="2"/>
</dbReference>
<comment type="similarity">
    <text evidence="2 15 16">Belongs to the SecA family.</text>
</comment>
<evidence type="ECO:0000256" key="10">
    <source>
        <dbReference type="ARBA" id="ARBA00022840"/>
    </source>
</evidence>
<keyword evidence="9" id="KW-0862">Zinc</keyword>
<dbReference type="FunFam" id="1.10.3060.10:FF:000001">
    <property type="entry name" value="Preprotein translocase subunit SecA"/>
    <property type="match status" value="1"/>
</dbReference>
<reference evidence="21 24" key="1">
    <citation type="submission" date="2009-10" db="EMBL/GenBank/DDBJ databases">
        <authorList>
            <consortium name="Los Alamos National Laboratory (LANL)"/>
            <consortium name="National Microbial Pathogen Data Resource (NMPDR)"/>
            <person name="Munk A.C."/>
            <person name="Chertkov O."/>
            <person name="Tapia R."/>
            <person name="Green L."/>
            <person name="Rogers Y."/>
            <person name="Detter J.C."/>
            <person name="Bruce D."/>
            <person name="Brettin T.S."/>
            <person name="Colwell R.R."/>
            <person name="Huq A."/>
            <person name="Grim C.J."/>
            <person name="Hasan N.A."/>
            <person name="Bartels D."/>
            <person name="Vonstein V."/>
        </authorList>
    </citation>
    <scope>NUCLEOTIDE SEQUENCE [LARGE SCALE GENOMIC DNA]</scope>
    <source>
        <strain evidence="21 24">CIP 102891</strain>
    </source>
</reference>
<dbReference type="Proteomes" id="UP000003515">
    <property type="component" value="Unassembled WGS sequence"/>
</dbReference>
<dbReference type="InterPro" id="IPR004027">
    <property type="entry name" value="SEC_C_motif"/>
</dbReference>
<dbReference type="PROSITE" id="PS01312">
    <property type="entry name" value="SECA"/>
    <property type="match status" value="1"/>
</dbReference>
<feature type="binding site" evidence="15">
    <location>
        <position position="87"/>
    </location>
    <ligand>
        <name>ATP</name>
        <dbReference type="ChEBI" id="CHEBI:30616"/>
    </ligand>
</feature>
<comment type="subcellular location">
    <subcellularLocation>
        <location evidence="15">Cell membrane</location>
        <topology evidence="15">Peripheral membrane protein</topology>
        <orientation evidence="15">Cytoplasmic side</orientation>
    </subcellularLocation>
    <subcellularLocation>
        <location evidence="15">Cytoplasm</location>
    </subcellularLocation>
    <text evidence="15">Distribution is 50-50.</text>
</comment>
<dbReference type="GO" id="GO:0043952">
    <property type="term" value="P:protein transport by the Sec complex"/>
    <property type="evidence" value="ECO:0007669"/>
    <property type="project" value="TreeGrafter"/>
</dbReference>
<feature type="binding site" evidence="15">
    <location>
        <position position="512"/>
    </location>
    <ligand>
        <name>ATP</name>
        <dbReference type="ChEBI" id="CHEBI:30616"/>
    </ligand>
</feature>
<dbReference type="SUPFAM" id="SSF81886">
    <property type="entry name" value="Helical scaffold and wing domains of SecA"/>
    <property type="match status" value="1"/>
</dbReference>
<dbReference type="Gene3D" id="3.90.1440.10">
    <property type="entry name" value="SecA, preprotein cross-linking domain"/>
    <property type="match status" value="1"/>
</dbReference>
<dbReference type="FunFam" id="3.40.50.300:FF:000113">
    <property type="entry name" value="Preprotein translocase subunit SecA"/>
    <property type="match status" value="1"/>
</dbReference>
<keyword evidence="21" id="KW-0347">Helicase</keyword>
<organism evidence="22 23">
    <name type="scientific">Vibrio orientalis CIP 102891 = ATCC 33934</name>
    <dbReference type="NCBI Taxonomy" id="675816"/>
    <lineage>
        <taxon>Bacteria</taxon>
        <taxon>Pseudomonadati</taxon>
        <taxon>Pseudomonadota</taxon>
        <taxon>Gammaproteobacteria</taxon>
        <taxon>Vibrionales</taxon>
        <taxon>Vibrionaceae</taxon>
        <taxon>Vibrio</taxon>
        <taxon>Vibrio oreintalis group</taxon>
    </lineage>
</organism>
<comment type="caution">
    <text evidence="22">The sequence shown here is derived from an EMBL/GenBank/DDBJ whole genome shotgun (WGS) entry which is preliminary data.</text>
</comment>
<dbReference type="PATRIC" id="fig|675816.5.peg.1194"/>
<feature type="binding site" evidence="15">
    <location>
        <begin position="105"/>
        <end position="109"/>
    </location>
    <ligand>
        <name>ATP</name>
        <dbReference type="ChEBI" id="CHEBI:30616"/>
    </ligand>
</feature>
<keyword evidence="5 15" id="KW-0963">Cytoplasm</keyword>
<comment type="catalytic activity">
    <reaction evidence="15">
        <text>ATP + H2O + cellular proteinSide 1 = ADP + phosphate + cellular proteinSide 2.</text>
        <dbReference type="EC" id="7.4.2.8"/>
    </reaction>
</comment>
<evidence type="ECO:0000256" key="7">
    <source>
        <dbReference type="ARBA" id="ARBA00022723"/>
    </source>
</evidence>
<evidence type="ECO:0000256" key="9">
    <source>
        <dbReference type="ARBA" id="ARBA00022833"/>
    </source>
</evidence>
<evidence type="ECO:0000313" key="24">
    <source>
        <dbReference type="Proteomes" id="UP000003515"/>
    </source>
</evidence>
<keyword evidence="11 15" id="KW-0653">Protein transport</keyword>
<keyword evidence="12 15" id="KW-1278">Translocase</keyword>
<evidence type="ECO:0000256" key="13">
    <source>
        <dbReference type="ARBA" id="ARBA00023010"/>
    </source>
</evidence>
<dbReference type="AlphaFoldDB" id="C9QMT0"/>
<evidence type="ECO:0000259" key="18">
    <source>
        <dbReference type="PROSITE" id="PS51192"/>
    </source>
</evidence>
<dbReference type="Pfam" id="PF02810">
    <property type="entry name" value="SEC-C"/>
    <property type="match status" value="1"/>
</dbReference>
<evidence type="ECO:0000256" key="12">
    <source>
        <dbReference type="ARBA" id="ARBA00022967"/>
    </source>
</evidence>
<dbReference type="InterPro" id="IPR036670">
    <property type="entry name" value="SecA_X-link_sf"/>
</dbReference>
<evidence type="ECO:0000256" key="16">
    <source>
        <dbReference type="RuleBase" id="RU003874"/>
    </source>
</evidence>
<dbReference type="Proteomes" id="UP000002817">
    <property type="component" value="Unassembled WGS sequence"/>
</dbReference>
<dbReference type="GO" id="GO:0005886">
    <property type="term" value="C:plasma membrane"/>
    <property type="evidence" value="ECO:0007669"/>
    <property type="project" value="UniProtKB-SubCell"/>
</dbReference>
<keyword evidence="21" id="KW-0378">Hydrolase</keyword>
<dbReference type="InterPro" id="IPR027417">
    <property type="entry name" value="P-loop_NTPase"/>
</dbReference>
<dbReference type="PANTHER" id="PTHR30612">
    <property type="entry name" value="SECA INNER MEMBRANE COMPONENT OF SEC PROTEIN SECRETION SYSTEM"/>
    <property type="match status" value="1"/>
</dbReference>
<evidence type="ECO:0000259" key="20">
    <source>
        <dbReference type="PROSITE" id="PS51196"/>
    </source>
</evidence>
<dbReference type="EMBL" id="ACZV01000005">
    <property type="protein sequence ID" value="EEX93180.1"/>
    <property type="molecule type" value="Genomic_DNA"/>
</dbReference>
<dbReference type="Gene3D" id="1.10.3060.10">
    <property type="entry name" value="Helical scaffold and wing domains of SecA"/>
    <property type="match status" value="1"/>
</dbReference>
<evidence type="ECO:0000256" key="5">
    <source>
        <dbReference type="ARBA" id="ARBA00022490"/>
    </source>
</evidence>
<feature type="domain" description="SecA family profile" evidence="20">
    <location>
        <begin position="3"/>
        <end position="618"/>
    </location>
</feature>
<dbReference type="InterPro" id="IPR011116">
    <property type="entry name" value="SecA_Wing/Scaffold"/>
</dbReference>
<evidence type="ECO:0000256" key="8">
    <source>
        <dbReference type="ARBA" id="ARBA00022741"/>
    </source>
</evidence>
<dbReference type="GO" id="GO:0017038">
    <property type="term" value="P:protein import"/>
    <property type="evidence" value="ECO:0007669"/>
    <property type="project" value="InterPro"/>
</dbReference>
<evidence type="ECO:0000256" key="6">
    <source>
        <dbReference type="ARBA" id="ARBA00022519"/>
    </source>
</evidence>
<dbReference type="InterPro" id="IPR011115">
    <property type="entry name" value="SecA_DEAD"/>
</dbReference>
<dbReference type="RefSeq" id="WP_004415429.1">
    <property type="nucleotide sequence ID" value="NZ_ACZV01000005.1"/>
</dbReference>
<dbReference type="SUPFAM" id="SSF52540">
    <property type="entry name" value="P-loop containing nucleoside triphosphate hydrolases"/>
    <property type="match status" value="2"/>
</dbReference>
<dbReference type="Pfam" id="PF07516">
    <property type="entry name" value="SecA_SW"/>
    <property type="match status" value="1"/>
</dbReference>
<keyword evidence="10 15" id="KW-0067">ATP-binding</keyword>
<feature type="compositionally biased region" description="Low complexity" evidence="17">
    <location>
        <begin position="842"/>
        <end position="862"/>
    </location>
</feature>
<feature type="compositionally biased region" description="Basic and acidic residues" evidence="17">
    <location>
        <begin position="865"/>
        <end position="887"/>
    </location>
</feature>
<keyword evidence="24" id="KW-1185">Reference proteome</keyword>
<keyword evidence="13 15" id="KW-0811">Translocation</keyword>
<evidence type="ECO:0000256" key="11">
    <source>
        <dbReference type="ARBA" id="ARBA00022927"/>
    </source>
</evidence>
<dbReference type="InterPro" id="IPR014001">
    <property type="entry name" value="Helicase_ATP-bd"/>
</dbReference>
<name>C9QMT0_VIBOR</name>
<dbReference type="NCBIfam" id="NF009538">
    <property type="entry name" value="PRK12904.1"/>
    <property type="match status" value="1"/>
</dbReference>
<evidence type="ECO:0000256" key="17">
    <source>
        <dbReference type="SAM" id="MobiDB-lite"/>
    </source>
</evidence>
<dbReference type="InterPro" id="IPR044722">
    <property type="entry name" value="SecA_SF2_C"/>
</dbReference>
<dbReference type="GO" id="GO:0065002">
    <property type="term" value="P:intracellular protein transmembrane transport"/>
    <property type="evidence" value="ECO:0007669"/>
    <property type="project" value="UniProtKB-UniRule"/>
</dbReference>
<dbReference type="PROSITE" id="PS51192">
    <property type="entry name" value="HELICASE_ATP_BIND_1"/>
    <property type="match status" value="1"/>
</dbReference>
<keyword evidence="14 15" id="KW-0472">Membrane</keyword>
<dbReference type="eggNOG" id="COG0653">
    <property type="taxonomic scope" value="Bacteria"/>
</dbReference>
<dbReference type="SUPFAM" id="SSF81767">
    <property type="entry name" value="Pre-protein crosslinking domain of SecA"/>
    <property type="match status" value="1"/>
</dbReference>
<evidence type="ECO:0000256" key="1">
    <source>
        <dbReference type="ARBA" id="ARBA00001947"/>
    </source>
</evidence>
<protein>
    <recommendedName>
        <fullName evidence="15 16">Protein translocase subunit SecA</fullName>
        <ecNumber evidence="15">7.4.2.8</ecNumber>
    </recommendedName>
</protein>
<dbReference type="EMBL" id="AFWH01000015">
    <property type="protein sequence ID" value="EGU51962.1"/>
    <property type="molecule type" value="Genomic_DNA"/>
</dbReference>
<dbReference type="Pfam" id="PF21090">
    <property type="entry name" value="P-loop_SecA"/>
    <property type="match status" value="1"/>
</dbReference>
<dbReference type="GO" id="GO:0008564">
    <property type="term" value="F:protein-exporting ATPase activity"/>
    <property type="evidence" value="ECO:0007669"/>
    <property type="project" value="UniProtKB-EC"/>
</dbReference>
<evidence type="ECO:0000256" key="3">
    <source>
        <dbReference type="ARBA" id="ARBA00022448"/>
    </source>
</evidence>
<dbReference type="InterPro" id="IPR014018">
    <property type="entry name" value="SecA_motor_DEAD"/>
</dbReference>
<dbReference type="HAMAP" id="MF_01382">
    <property type="entry name" value="SecA"/>
    <property type="match status" value="1"/>
</dbReference>
<dbReference type="OrthoDB" id="9805579at2"/>
<evidence type="ECO:0000313" key="23">
    <source>
        <dbReference type="Proteomes" id="UP000002817"/>
    </source>
</evidence>
<keyword evidence="4 15" id="KW-1003">Cell membrane</keyword>
<keyword evidence="3 15" id="KW-0813">Transport</keyword>
<evidence type="ECO:0000313" key="22">
    <source>
        <dbReference type="EMBL" id="EGU51962.1"/>
    </source>
</evidence>
<dbReference type="CDD" id="cd18803">
    <property type="entry name" value="SF2_C_secA"/>
    <property type="match status" value="1"/>
</dbReference>
<sequence length="907" mass="103064">MITKLLTKVLGSRNDRTLRRLRKIVKEINNYEPTFEALSDEELKAKTVEFRQRLEQGETLDKLLPEAFATVREASKRVYGMRHFDVQLIGGMVLNAGQIAEMRTGEGKTLTATLPAYLNALKGAVHVVTVNDYLAKRDAETNRILFEFLGMTVGINVPNMPPQEKKEAYQADILYGTNNEFGFDYLRDNMAFRAEDRVQRERYFAIVDEVDSILIDEARTPLIISGPAEDSSELYTRINTLIPHLQKQDQEDSEEYRGDGHYTVDEKSKQVHLTETGQEFVEELMIKNGLMEEGDTLYSPTNISLLHHVNAALRAHVLFEKNVDYIVNEDGEVVIVDEHTGRTMPGRRWSEGLHQAVEAKEGVKIQNENQTLASITFQNFFRLYEKLSGMTGTADTEAFEFQSIYGLETVVIPTNKPMIRDDMPDMVYRTETDKFNAIIEDIKERVAKGQPSLVGTVSIEKSELLSNALKKAKIKHNVLNAKFHEKEAEIVAGAGTPGAVTIATNMAGRGTDIVLGGSWQSKVEALADPTPEQIAEIKAEWKKVHDAVLEAGGLHIIGTERHESRRIDNQLRGRSGRQGDAGSSRFYLSMEDSLLRIFTSDRMASLIQSGMEEGEAIESKMLSRSIEKAQRKVEGRNFDIRKQLLEYDDVANDQRKVVYELRDELMSAEDISEMIEHNRADVLTAVIDEYIPPQSLEDMWDVEGLQDRLKNDFDIDAPVKQWLEEDDKLYEEALREKILETAVAVYKEKETVVGEQVLRNFEKSVMLQTLDTLWKEHLAAMDHLRQGIHLRGYAQKNPKQEYKRESFELFEGLLDALKSDVITILSKVRVQQQEEVERMEAQRQAQAEEAARRAQAQHAAAENPLSDREESDDAHQPMVREERKVGRNEPCPCGSGKKYKQCHGQIN</sequence>
<feature type="domain" description="Helicase C-terminal" evidence="19">
    <location>
        <begin position="434"/>
        <end position="634"/>
    </location>
</feature>
<dbReference type="Pfam" id="PF07517">
    <property type="entry name" value="SecA_DEAD"/>
    <property type="match status" value="1"/>
</dbReference>
<dbReference type="InterPro" id="IPR001650">
    <property type="entry name" value="Helicase_C-like"/>
</dbReference>
<evidence type="ECO:0000256" key="4">
    <source>
        <dbReference type="ARBA" id="ARBA00022475"/>
    </source>
</evidence>
<proteinExistence type="inferred from homology"/>
<dbReference type="GO" id="GO:0005524">
    <property type="term" value="F:ATP binding"/>
    <property type="evidence" value="ECO:0007669"/>
    <property type="project" value="UniProtKB-UniRule"/>
</dbReference>
<evidence type="ECO:0000256" key="15">
    <source>
        <dbReference type="HAMAP-Rule" id="MF_01382"/>
    </source>
</evidence>
<evidence type="ECO:0000256" key="14">
    <source>
        <dbReference type="ARBA" id="ARBA00023136"/>
    </source>
</evidence>
<feature type="region of interest" description="Disordered" evidence="17">
    <location>
        <begin position="839"/>
        <end position="907"/>
    </location>
</feature>
<dbReference type="Pfam" id="PF01043">
    <property type="entry name" value="SecA_PP_bind"/>
    <property type="match status" value="1"/>
</dbReference>
<reference evidence="22 23" key="3">
    <citation type="journal article" date="2012" name="Int. J. Syst. Evol. Microbiol.">
        <title>Vibrio caribbeanicus sp. nov., isolated from the marine sponge Scleritoderma cyanea.</title>
        <authorList>
            <person name="Hoffmann M."/>
            <person name="Monday S.R."/>
            <person name="Allard M.W."/>
            <person name="Strain E.A."/>
            <person name="Whittaker P."/>
            <person name="Naum M."/>
            <person name="McCarthy P.J."/>
            <person name="Lopez J.V."/>
            <person name="Fischer M."/>
            <person name="Brown E.W."/>
        </authorList>
    </citation>
    <scope>NUCLEOTIDE SEQUENCE [LARGE SCALE GENOMIC DNA]</scope>
    <source>
        <strain evidence="22">CIP 102891</strain>
        <strain evidence="23">CIP 102891 / ATCC 33934</strain>
    </source>
</reference>
<dbReference type="InterPro" id="IPR036266">
    <property type="entry name" value="SecA_Wing/Scaffold_sf"/>
</dbReference>
<dbReference type="NCBIfam" id="TIGR00963">
    <property type="entry name" value="secA"/>
    <property type="match status" value="1"/>
</dbReference>
<evidence type="ECO:0000256" key="2">
    <source>
        <dbReference type="ARBA" id="ARBA00007650"/>
    </source>
</evidence>
<reference evidence="22" key="2">
    <citation type="submission" date="2011-08" db="EMBL/GenBank/DDBJ databases">
        <authorList>
            <person name="Hoffman M."/>
            <person name="Strain E.A."/>
            <person name="Brown E."/>
            <person name="Allard M.W."/>
        </authorList>
    </citation>
    <scope>NUCLEOTIDE SEQUENCE</scope>
    <source>
        <strain evidence="22">CIP 102891</strain>
    </source>
</reference>
<dbReference type="CDD" id="cd17928">
    <property type="entry name" value="DEXDc_SecA"/>
    <property type="match status" value="1"/>
</dbReference>
<accession>C9QMT0</accession>